<proteinExistence type="predicted"/>
<organism evidence="1">
    <name type="scientific">marine sediment metagenome</name>
    <dbReference type="NCBI Taxonomy" id="412755"/>
    <lineage>
        <taxon>unclassified sequences</taxon>
        <taxon>metagenomes</taxon>
        <taxon>ecological metagenomes</taxon>
    </lineage>
</organism>
<name>A0A0F9LKI5_9ZZZZ</name>
<accession>A0A0F9LKI5</accession>
<dbReference type="EMBL" id="LAZR01007064">
    <property type="protein sequence ID" value="KKM87711.1"/>
    <property type="molecule type" value="Genomic_DNA"/>
</dbReference>
<comment type="caution">
    <text evidence="1">The sequence shown here is derived from an EMBL/GenBank/DDBJ whole genome shotgun (WGS) entry which is preliminary data.</text>
</comment>
<reference evidence="1" key="1">
    <citation type="journal article" date="2015" name="Nature">
        <title>Complex archaea that bridge the gap between prokaryotes and eukaryotes.</title>
        <authorList>
            <person name="Spang A."/>
            <person name="Saw J.H."/>
            <person name="Jorgensen S.L."/>
            <person name="Zaremba-Niedzwiedzka K."/>
            <person name="Martijn J."/>
            <person name="Lind A.E."/>
            <person name="van Eijk R."/>
            <person name="Schleper C."/>
            <person name="Guy L."/>
            <person name="Ettema T.J."/>
        </authorList>
    </citation>
    <scope>NUCLEOTIDE SEQUENCE</scope>
</reference>
<sequence>MVKFVVEAGVSYNLISPTGAAKNYQILRQTSLDNYPFYTTWLEVLLKARDRLLVKTFEINKTQTILDTIIRKEEQNGNNAEN</sequence>
<gene>
    <name evidence="1" type="ORF">LCGC14_1266160</name>
</gene>
<protein>
    <submittedName>
        <fullName evidence="1">Uncharacterized protein</fullName>
    </submittedName>
</protein>
<dbReference type="AlphaFoldDB" id="A0A0F9LKI5"/>
<evidence type="ECO:0000313" key="1">
    <source>
        <dbReference type="EMBL" id="KKM87711.1"/>
    </source>
</evidence>